<evidence type="ECO:0000313" key="12">
    <source>
        <dbReference type="EMBL" id="SFD72932.1"/>
    </source>
</evidence>
<comment type="catalytic activity">
    <reaction evidence="8 10">
        <text>(6R)-10-formyltetrahydrofolate + 5-amino-1-(5-phospho-beta-D-ribosyl)imidazole-4-carboxamide = 5-formamido-1-(5-phospho-D-ribosyl)imidazole-4-carboxamide + (6S)-5,6,7,8-tetrahydrofolate</text>
        <dbReference type="Rhea" id="RHEA:22192"/>
        <dbReference type="ChEBI" id="CHEBI:57453"/>
        <dbReference type="ChEBI" id="CHEBI:58467"/>
        <dbReference type="ChEBI" id="CHEBI:58475"/>
        <dbReference type="ChEBI" id="CHEBI:195366"/>
        <dbReference type="EC" id="2.1.2.3"/>
    </reaction>
</comment>
<dbReference type="SMART" id="SM00851">
    <property type="entry name" value="MGS"/>
    <property type="match status" value="1"/>
</dbReference>
<evidence type="ECO:0000256" key="3">
    <source>
        <dbReference type="ARBA" id="ARBA00007667"/>
    </source>
</evidence>
<dbReference type="Gene3D" id="3.40.140.20">
    <property type="match status" value="2"/>
</dbReference>
<evidence type="ECO:0000256" key="9">
    <source>
        <dbReference type="ARBA" id="ARBA00050687"/>
    </source>
</evidence>
<feature type="domain" description="MGS-like" evidence="11">
    <location>
        <begin position="41"/>
        <end position="188"/>
    </location>
</feature>
<comment type="catalytic activity">
    <reaction evidence="9 10">
        <text>IMP + H2O = 5-formamido-1-(5-phospho-D-ribosyl)imidazole-4-carboxamide</text>
        <dbReference type="Rhea" id="RHEA:18445"/>
        <dbReference type="ChEBI" id="CHEBI:15377"/>
        <dbReference type="ChEBI" id="CHEBI:58053"/>
        <dbReference type="ChEBI" id="CHEBI:58467"/>
        <dbReference type="EC" id="3.5.4.10"/>
    </reaction>
</comment>
<dbReference type="NCBIfam" id="NF002049">
    <property type="entry name" value="PRK00881.1"/>
    <property type="match status" value="1"/>
</dbReference>
<dbReference type="AlphaFoldDB" id="A0A1I1UQ09"/>
<protein>
    <recommendedName>
        <fullName evidence="10">Bifunctional purine biosynthesis protein PurH</fullName>
    </recommendedName>
    <domain>
        <recommendedName>
            <fullName evidence="10">Phosphoribosylaminoimidazolecarboxamide formyltransferase</fullName>
            <ecNumber evidence="10">2.1.2.3</ecNumber>
        </recommendedName>
        <alternativeName>
            <fullName evidence="10">AICAR transformylase</fullName>
        </alternativeName>
    </domain>
    <domain>
        <recommendedName>
            <fullName evidence="10">IMP cyclohydrolase</fullName>
            <ecNumber evidence="10">3.5.4.10</ecNumber>
        </recommendedName>
        <alternativeName>
            <fullName evidence="10">ATIC</fullName>
        </alternativeName>
        <alternativeName>
            <fullName evidence="10">IMP synthase</fullName>
        </alternativeName>
        <alternativeName>
            <fullName evidence="10">Inosinicase</fullName>
        </alternativeName>
    </domain>
</protein>
<dbReference type="SUPFAM" id="SSF53927">
    <property type="entry name" value="Cytidine deaminase-like"/>
    <property type="match status" value="1"/>
</dbReference>
<dbReference type="Pfam" id="PF01808">
    <property type="entry name" value="AICARFT_IMPCHas"/>
    <property type="match status" value="1"/>
</dbReference>
<comment type="pathway">
    <text evidence="2 10">Purine metabolism; IMP biosynthesis via de novo pathway; 5-formamido-1-(5-phospho-D-ribosyl)imidazole-4-carboxamide from 5-amino-1-(5-phospho-D-ribosyl)imidazole-4-carboxamide (10-formyl THF route): step 1/1.</text>
</comment>
<name>A0A1I1UQ09_9BACT</name>
<dbReference type="FunFam" id="3.40.50.1380:FF:000001">
    <property type="entry name" value="Bifunctional purine biosynthesis protein PurH"/>
    <property type="match status" value="1"/>
</dbReference>
<dbReference type="PIRSF" id="PIRSF000414">
    <property type="entry name" value="AICARFT_IMPCHas"/>
    <property type="match status" value="1"/>
</dbReference>
<dbReference type="PANTHER" id="PTHR11692">
    <property type="entry name" value="BIFUNCTIONAL PURINE BIOSYNTHESIS PROTEIN PURH"/>
    <property type="match status" value="1"/>
</dbReference>
<evidence type="ECO:0000313" key="13">
    <source>
        <dbReference type="Proteomes" id="UP000181976"/>
    </source>
</evidence>
<gene>
    <name evidence="10" type="primary">purH</name>
    <name evidence="12" type="ORF">SAMN05444380_101161</name>
</gene>
<proteinExistence type="inferred from homology"/>
<dbReference type="EC" id="3.5.4.10" evidence="10"/>
<dbReference type="InterPro" id="IPR024051">
    <property type="entry name" value="AICAR_Tfase_dup_dom_sf"/>
</dbReference>
<dbReference type="PANTHER" id="PTHR11692:SF0">
    <property type="entry name" value="BIFUNCTIONAL PURINE BIOSYNTHESIS PROTEIN ATIC"/>
    <property type="match status" value="1"/>
</dbReference>
<evidence type="ECO:0000256" key="2">
    <source>
        <dbReference type="ARBA" id="ARBA00004954"/>
    </source>
</evidence>
<comment type="domain">
    <text evidence="10">The IMP cyclohydrolase activity resides in the N-terminal region.</text>
</comment>
<dbReference type="SMART" id="SM00798">
    <property type="entry name" value="AICARFT_IMPCHas"/>
    <property type="match status" value="1"/>
</dbReference>
<dbReference type="EMBL" id="FONA01000001">
    <property type="protein sequence ID" value="SFD72932.1"/>
    <property type="molecule type" value="Genomic_DNA"/>
</dbReference>
<evidence type="ECO:0000256" key="4">
    <source>
        <dbReference type="ARBA" id="ARBA00022679"/>
    </source>
</evidence>
<dbReference type="UniPathway" id="UPA00074">
    <property type="reaction ID" value="UER00133"/>
</dbReference>
<evidence type="ECO:0000256" key="7">
    <source>
        <dbReference type="ARBA" id="ARBA00023268"/>
    </source>
</evidence>
<keyword evidence="5 10" id="KW-0658">Purine biosynthesis</keyword>
<keyword evidence="7 10" id="KW-0511">Multifunctional enzyme</keyword>
<dbReference type="Proteomes" id="UP000181976">
    <property type="component" value="Unassembled WGS sequence"/>
</dbReference>
<dbReference type="GO" id="GO:0003937">
    <property type="term" value="F:IMP cyclohydrolase activity"/>
    <property type="evidence" value="ECO:0007669"/>
    <property type="project" value="UniProtKB-UniRule"/>
</dbReference>
<dbReference type="FunFam" id="3.40.140.20:FF:000001">
    <property type="entry name" value="Bifunctional purine biosynthesis protein PurH"/>
    <property type="match status" value="1"/>
</dbReference>
<dbReference type="SUPFAM" id="SSF52335">
    <property type="entry name" value="Methylglyoxal synthase-like"/>
    <property type="match status" value="1"/>
</dbReference>
<dbReference type="Gene3D" id="3.40.50.1380">
    <property type="entry name" value="Methylglyoxal synthase-like domain"/>
    <property type="match status" value="1"/>
</dbReference>
<dbReference type="CDD" id="cd01421">
    <property type="entry name" value="IMPCH"/>
    <property type="match status" value="1"/>
</dbReference>
<keyword evidence="4 10" id="KW-0808">Transferase</keyword>
<evidence type="ECO:0000256" key="10">
    <source>
        <dbReference type="HAMAP-Rule" id="MF_00139"/>
    </source>
</evidence>
<comment type="similarity">
    <text evidence="3 10">Belongs to the PurH family.</text>
</comment>
<dbReference type="PROSITE" id="PS51855">
    <property type="entry name" value="MGS"/>
    <property type="match status" value="1"/>
</dbReference>
<dbReference type="InterPro" id="IPR002695">
    <property type="entry name" value="PurH-like"/>
</dbReference>
<dbReference type="GO" id="GO:0006189">
    <property type="term" value="P:'de novo' IMP biosynthetic process"/>
    <property type="evidence" value="ECO:0007669"/>
    <property type="project" value="UniProtKB-UniRule"/>
</dbReference>
<evidence type="ECO:0000256" key="8">
    <source>
        <dbReference type="ARBA" id="ARBA00050488"/>
    </source>
</evidence>
<dbReference type="FunFam" id="3.40.140.20:FF:000005">
    <property type="entry name" value="Bifunctional purine biosynthesis protein PurH"/>
    <property type="match status" value="1"/>
</dbReference>
<evidence type="ECO:0000256" key="5">
    <source>
        <dbReference type="ARBA" id="ARBA00022755"/>
    </source>
</evidence>
<dbReference type="GO" id="GO:0004643">
    <property type="term" value="F:phosphoribosylaminoimidazolecarboxamide formyltransferase activity"/>
    <property type="evidence" value="ECO:0007669"/>
    <property type="project" value="UniProtKB-UniRule"/>
</dbReference>
<evidence type="ECO:0000259" key="11">
    <source>
        <dbReference type="PROSITE" id="PS51855"/>
    </source>
</evidence>
<keyword evidence="6 10" id="KW-0378">Hydrolase</keyword>
<dbReference type="eggNOG" id="COG0138">
    <property type="taxonomic scope" value="Bacteria"/>
</dbReference>
<comment type="pathway">
    <text evidence="1 10">Purine metabolism; IMP biosynthesis via de novo pathway; IMP from 5-formamido-1-(5-phospho-D-ribosyl)imidazole-4-carboxamide: step 1/1.</text>
</comment>
<reference evidence="12 13" key="1">
    <citation type="submission" date="2016-10" db="EMBL/GenBank/DDBJ databases">
        <authorList>
            <person name="de Groot N.N."/>
        </authorList>
    </citation>
    <scope>NUCLEOTIDE SEQUENCE [LARGE SCALE GENOMIC DNA]</scope>
    <source>
        <strain evidence="12 13">DSM 19012</strain>
    </source>
</reference>
<dbReference type="STRING" id="385682.SAMN05444380_101161"/>
<sequence length="547" mass="60684">MTIKICHNFPFPIINYHPFIGKYSLFLNFASIQTTNKKIMTETKKIKSALISVYHKEGLDKIVKSLNNLGVKIYSTGGTQSFIQELGIEVTAVETLTGYPSILGGRVKTLHPKIFGGILGRRDESGDIQQMNEYDIPEIDLIIVDLYPFEETVASGASHSEIIEKIDIGGISLIRAAAKNYHDVVIVPSQKQYPKLQEILDGKKGETSLEDRQFFATAAFAVSSAYDIAIFNYFNKENTFQAYRHAYDDSKPLRYGENPHQKGTYFGDFNKFFDQLHGKEISYNNLLDIDAAVSLMSDFTETTIAILKHNNACGLASRDSLLDAWNDALAGDPVSAFGGIIISNRNISAEVAEEINKIFFEVIIAPGYDEKALQILKQKKNRIILVQKTSELSTLCSRNLLDGLLVQERDVKSETKESLKTVTNSAPNEKEIEDLLFANKIVKHSKSNAIVLAKNKQLIGSGIGQTSRVDALKQAIAKAKAFEFDLEGAVMASDAFFPFSDSVEIAHEAGIKAVIQPGGSIRDKDSIEFCNAHQMSMVFTGTRHFKH</sequence>
<dbReference type="InParanoid" id="A0A1I1UQ09"/>
<evidence type="ECO:0000256" key="1">
    <source>
        <dbReference type="ARBA" id="ARBA00004844"/>
    </source>
</evidence>
<dbReference type="Pfam" id="PF02142">
    <property type="entry name" value="MGS"/>
    <property type="match status" value="1"/>
</dbReference>
<dbReference type="GO" id="GO:0005829">
    <property type="term" value="C:cytosol"/>
    <property type="evidence" value="ECO:0007669"/>
    <property type="project" value="TreeGrafter"/>
</dbReference>
<keyword evidence="13" id="KW-1185">Reference proteome</keyword>
<evidence type="ECO:0000256" key="6">
    <source>
        <dbReference type="ARBA" id="ARBA00022801"/>
    </source>
</evidence>
<organism evidence="12 13">
    <name type="scientific">Thermophagus xiamenensis</name>
    <dbReference type="NCBI Taxonomy" id="385682"/>
    <lineage>
        <taxon>Bacteria</taxon>
        <taxon>Pseudomonadati</taxon>
        <taxon>Bacteroidota</taxon>
        <taxon>Bacteroidia</taxon>
        <taxon>Marinilabiliales</taxon>
        <taxon>Marinilabiliaceae</taxon>
        <taxon>Thermophagus</taxon>
    </lineage>
</organism>
<dbReference type="HAMAP" id="MF_00139">
    <property type="entry name" value="PurH"/>
    <property type="match status" value="1"/>
</dbReference>
<dbReference type="InterPro" id="IPR011607">
    <property type="entry name" value="MGS-like_dom"/>
</dbReference>
<accession>A0A1I1UQ09</accession>
<dbReference type="InterPro" id="IPR036914">
    <property type="entry name" value="MGS-like_dom_sf"/>
</dbReference>
<dbReference type="FunCoup" id="A0A1I1UQ09">
    <property type="interactions" value="485"/>
</dbReference>
<dbReference type="InterPro" id="IPR016193">
    <property type="entry name" value="Cytidine_deaminase-like"/>
</dbReference>
<dbReference type="EC" id="2.1.2.3" evidence="10"/>